<dbReference type="AlphaFoldDB" id="A0A4R0HJR1"/>
<reference evidence="1 2" key="1">
    <citation type="submission" date="2019-02" db="EMBL/GenBank/DDBJ databases">
        <title>Kribbella capetownensis sp. nov. and Kribbella speibonae sp. nov., isolated from soil.</title>
        <authorList>
            <person name="Curtis S.M."/>
            <person name="Norton I."/>
            <person name="Everest G.J."/>
            <person name="Meyers P.R."/>
        </authorList>
    </citation>
    <scope>NUCLEOTIDE SEQUENCE [LARGE SCALE GENOMIC DNA]</scope>
    <source>
        <strain evidence="1 2">KCTC 29219</strain>
    </source>
</reference>
<dbReference type="OrthoDB" id="3828889at2"/>
<protein>
    <submittedName>
        <fullName evidence="1">Uncharacterized protein</fullName>
    </submittedName>
</protein>
<accession>A0A4R0HJR1</accession>
<dbReference type="Proteomes" id="UP000292346">
    <property type="component" value="Unassembled WGS sequence"/>
</dbReference>
<sequence>MRLYLVKDEEERLVWVAALAHETMYAYVANTGKFHDNNALRNDFYMVRRFTYEEIGPAEARRLIGQGIGTLNETDHPNALVKWRADPKPLAPADVLSMAAGSNG</sequence>
<comment type="caution">
    <text evidence="1">The sequence shown here is derived from an EMBL/GenBank/DDBJ whole genome shotgun (WGS) entry which is preliminary data.</text>
</comment>
<organism evidence="1 2">
    <name type="scientific">Kribbella soli</name>
    <dbReference type="NCBI Taxonomy" id="1124743"/>
    <lineage>
        <taxon>Bacteria</taxon>
        <taxon>Bacillati</taxon>
        <taxon>Actinomycetota</taxon>
        <taxon>Actinomycetes</taxon>
        <taxon>Propionibacteriales</taxon>
        <taxon>Kribbellaceae</taxon>
        <taxon>Kribbella</taxon>
    </lineage>
</organism>
<gene>
    <name evidence="1" type="ORF">E0H45_01645</name>
</gene>
<evidence type="ECO:0000313" key="1">
    <source>
        <dbReference type="EMBL" id="TCC10064.1"/>
    </source>
</evidence>
<dbReference type="EMBL" id="SJJZ01000001">
    <property type="protein sequence ID" value="TCC10064.1"/>
    <property type="molecule type" value="Genomic_DNA"/>
</dbReference>
<keyword evidence="2" id="KW-1185">Reference proteome</keyword>
<dbReference type="RefSeq" id="WP_131334487.1">
    <property type="nucleotide sequence ID" value="NZ_SJJZ01000001.1"/>
</dbReference>
<name>A0A4R0HJR1_9ACTN</name>
<proteinExistence type="predicted"/>
<evidence type="ECO:0000313" key="2">
    <source>
        <dbReference type="Proteomes" id="UP000292346"/>
    </source>
</evidence>